<dbReference type="FunFam" id="3.40.50.2000:FF:000103">
    <property type="entry name" value="Glycosyltransferase"/>
    <property type="match status" value="1"/>
</dbReference>
<reference evidence="7 8" key="1">
    <citation type="journal article" date="2020" name="bioRxiv">
        <title>Sequence and annotation of 42 cannabis genomes reveals extensive copy number variation in cannabinoid synthesis and pathogen resistance genes.</title>
        <authorList>
            <person name="Mckernan K.J."/>
            <person name="Helbert Y."/>
            <person name="Kane L.T."/>
            <person name="Ebling H."/>
            <person name="Zhang L."/>
            <person name="Liu B."/>
            <person name="Eaton Z."/>
            <person name="Mclaughlin S."/>
            <person name="Kingan S."/>
            <person name="Baybayan P."/>
            <person name="Concepcion G."/>
            <person name="Jordan M."/>
            <person name="Riva A."/>
            <person name="Barbazuk W."/>
            <person name="Harkins T."/>
        </authorList>
    </citation>
    <scope>NUCLEOTIDE SEQUENCE [LARGE SCALE GENOMIC DNA]</scope>
    <source>
        <strain evidence="8">cv. Jamaican Lion 4</strain>
        <tissue evidence="7">Leaf</tissue>
    </source>
</reference>
<dbReference type="InterPro" id="IPR058980">
    <property type="entry name" value="Glyco_transf_N"/>
</dbReference>
<dbReference type="GO" id="GO:0035251">
    <property type="term" value="F:UDP-glucosyltransferase activity"/>
    <property type="evidence" value="ECO:0007669"/>
    <property type="project" value="TreeGrafter"/>
</dbReference>
<dbReference type="InterPro" id="IPR002213">
    <property type="entry name" value="UDP_glucos_trans"/>
</dbReference>
<protein>
    <recommendedName>
        <fullName evidence="5">Glycosyltransferase</fullName>
        <ecNumber evidence="5">2.4.1.-</ecNumber>
    </recommendedName>
</protein>
<comment type="similarity">
    <text evidence="1 4">Belongs to the UDP-glycosyltransferase family.</text>
</comment>
<evidence type="ECO:0000256" key="3">
    <source>
        <dbReference type="ARBA" id="ARBA00022679"/>
    </source>
</evidence>
<proteinExistence type="inferred from homology"/>
<dbReference type="AlphaFoldDB" id="A0A7J6F850"/>
<sequence>MDSQLHLDQHYIVVFPFMAHGHLIPFLALANQIHRRTGFTLIIATTKLTLHHLRRSTSSEDDHEHSNSGIHFAELPFSSSDHGLPDNTGTTENLSRAQLIDFLHASTSMETPFRNFIHECIGKHGRPPLCIISDMFFGWAVDVARSYDTVNVTFLTSGAYGSAAFISIWNELPHRKTESEEFEVTGFPKRCRFHRSQLHYFLRAADGSDSWSKFFQTQLRLSLKSHALLCNTVEEIEPLGLQILRDYSKRPVWCVCPLLPKAVLNDKSFSPSSLSSSSFSKESMSADNLFEWLDSQEPKSVLYIAFGSQNTIGATQMMELAIGLEKSEKPFVWVIRPPEGFDLKGEFNPEWLPEGFEERAKEKNRGLLVRKWAPQLDILGHKSTGAFLSHCGWNSVMESLSQGVPIIGWPLAGEQNYNSKMLVEEMGVSVELSRGPSGTIAGDEVKKVIDLVMARDGQGEELKKKANEIKLQIREALKEEGESKGSSSLKAIDAFVASIVKNRQENVKN</sequence>
<evidence type="ECO:0000256" key="4">
    <source>
        <dbReference type="RuleBase" id="RU003718"/>
    </source>
</evidence>
<evidence type="ECO:0000259" key="6">
    <source>
        <dbReference type="Pfam" id="PF26168"/>
    </source>
</evidence>
<feature type="domain" description="Glycosyltransferase N-terminal" evidence="6">
    <location>
        <begin position="11"/>
        <end position="155"/>
    </location>
</feature>
<organism evidence="7 8">
    <name type="scientific">Cannabis sativa</name>
    <name type="common">Hemp</name>
    <name type="synonym">Marijuana</name>
    <dbReference type="NCBI Taxonomy" id="3483"/>
    <lineage>
        <taxon>Eukaryota</taxon>
        <taxon>Viridiplantae</taxon>
        <taxon>Streptophyta</taxon>
        <taxon>Embryophyta</taxon>
        <taxon>Tracheophyta</taxon>
        <taxon>Spermatophyta</taxon>
        <taxon>Magnoliopsida</taxon>
        <taxon>eudicotyledons</taxon>
        <taxon>Gunneridae</taxon>
        <taxon>Pentapetalae</taxon>
        <taxon>rosids</taxon>
        <taxon>fabids</taxon>
        <taxon>Rosales</taxon>
        <taxon>Cannabaceae</taxon>
        <taxon>Cannabis</taxon>
    </lineage>
</organism>
<dbReference type="PANTHER" id="PTHR48047">
    <property type="entry name" value="GLYCOSYLTRANSFERASE"/>
    <property type="match status" value="1"/>
</dbReference>
<dbReference type="EMBL" id="JAATIP010000146">
    <property type="protein sequence ID" value="KAF4366835.1"/>
    <property type="molecule type" value="Genomic_DNA"/>
</dbReference>
<dbReference type="CDD" id="cd03784">
    <property type="entry name" value="GT1_Gtf-like"/>
    <property type="match status" value="1"/>
</dbReference>
<dbReference type="PANTHER" id="PTHR48047:SF107">
    <property type="entry name" value="UDP-GLYCOSYLTRANSFERASE 92A1-LIKE"/>
    <property type="match status" value="1"/>
</dbReference>
<gene>
    <name evidence="7" type="ORF">F8388_013900</name>
</gene>
<evidence type="ECO:0000256" key="1">
    <source>
        <dbReference type="ARBA" id="ARBA00009995"/>
    </source>
</evidence>
<evidence type="ECO:0000256" key="5">
    <source>
        <dbReference type="RuleBase" id="RU362057"/>
    </source>
</evidence>
<evidence type="ECO:0000256" key="2">
    <source>
        <dbReference type="ARBA" id="ARBA00022676"/>
    </source>
</evidence>
<evidence type="ECO:0000313" key="7">
    <source>
        <dbReference type="EMBL" id="KAF4366835.1"/>
    </source>
</evidence>
<dbReference type="FunFam" id="3.40.50.2000:FF:000064">
    <property type="entry name" value="Glycosyltransferase"/>
    <property type="match status" value="1"/>
</dbReference>
<name>A0A7J6F850_CANSA</name>
<dbReference type="Gene3D" id="3.40.50.2000">
    <property type="entry name" value="Glycogen Phosphorylase B"/>
    <property type="match status" value="2"/>
</dbReference>
<dbReference type="PROSITE" id="PS00375">
    <property type="entry name" value="UDPGT"/>
    <property type="match status" value="1"/>
</dbReference>
<dbReference type="EC" id="2.4.1.-" evidence="5"/>
<dbReference type="InterPro" id="IPR035595">
    <property type="entry name" value="UDP_glycos_trans_CS"/>
</dbReference>
<dbReference type="SUPFAM" id="SSF53756">
    <property type="entry name" value="UDP-Glycosyltransferase/glycogen phosphorylase"/>
    <property type="match status" value="1"/>
</dbReference>
<keyword evidence="3 4" id="KW-0808">Transferase</keyword>
<keyword evidence="2 4" id="KW-0328">Glycosyltransferase</keyword>
<dbReference type="Pfam" id="PF00201">
    <property type="entry name" value="UDPGT"/>
    <property type="match status" value="1"/>
</dbReference>
<dbReference type="Pfam" id="PF26168">
    <property type="entry name" value="Glyco_transf_N"/>
    <property type="match status" value="1"/>
</dbReference>
<evidence type="ECO:0000313" key="8">
    <source>
        <dbReference type="Proteomes" id="UP000525078"/>
    </source>
</evidence>
<comment type="caution">
    <text evidence="7">The sequence shown here is derived from an EMBL/GenBank/DDBJ whole genome shotgun (WGS) entry which is preliminary data.</text>
</comment>
<dbReference type="Proteomes" id="UP000525078">
    <property type="component" value="Unassembled WGS sequence"/>
</dbReference>
<accession>A0A7J6F850</accession>